<organism evidence="1">
    <name type="scientific">marine metagenome</name>
    <dbReference type="NCBI Taxonomy" id="408172"/>
    <lineage>
        <taxon>unclassified sequences</taxon>
        <taxon>metagenomes</taxon>
        <taxon>ecological metagenomes</taxon>
    </lineage>
</organism>
<name>A0A383CBM8_9ZZZZ</name>
<dbReference type="AlphaFoldDB" id="A0A383CBM8"/>
<sequence length="23" mass="2381">MVGTSRAPELTIKSVLVTRGPPA</sequence>
<reference evidence="1" key="1">
    <citation type="submission" date="2018-05" db="EMBL/GenBank/DDBJ databases">
        <authorList>
            <person name="Lanie J.A."/>
            <person name="Ng W.-L."/>
            <person name="Kazmierczak K.M."/>
            <person name="Andrzejewski T.M."/>
            <person name="Davidsen T.M."/>
            <person name="Wayne K.J."/>
            <person name="Tettelin H."/>
            <person name="Glass J.I."/>
            <person name="Rusch D."/>
            <person name="Podicherti R."/>
            <person name="Tsui H.-C.T."/>
            <person name="Winkler M.E."/>
        </authorList>
    </citation>
    <scope>NUCLEOTIDE SEQUENCE</scope>
</reference>
<accession>A0A383CBM8</accession>
<feature type="non-terminal residue" evidence="1">
    <location>
        <position position="23"/>
    </location>
</feature>
<proteinExistence type="predicted"/>
<gene>
    <name evidence="1" type="ORF">METZ01_LOCUS482631</name>
</gene>
<protein>
    <submittedName>
        <fullName evidence="1">Uncharacterized protein</fullName>
    </submittedName>
</protein>
<evidence type="ECO:0000313" key="1">
    <source>
        <dbReference type="EMBL" id="SVE29777.1"/>
    </source>
</evidence>
<dbReference type="EMBL" id="UINC01207615">
    <property type="protein sequence ID" value="SVE29777.1"/>
    <property type="molecule type" value="Genomic_DNA"/>
</dbReference>